<protein>
    <recommendedName>
        <fullName evidence="4">RRM domain-containing protein</fullName>
    </recommendedName>
</protein>
<evidence type="ECO:0000256" key="2">
    <source>
        <dbReference type="PROSITE-ProRule" id="PRU00176"/>
    </source>
</evidence>
<dbReference type="GO" id="GO:0003723">
    <property type="term" value="F:RNA binding"/>
    <property type="evidence" value="ECO:0007669"/>
    <property type="project" value="UniProtKB-UniRule"/>
</dbReference>
<dbReference type="OrthoDB" id="1875751at2759"/>
<sequence>MGKRTPAQKARRNAAKKKRKLIKGVNPSPTGPNKDEEKGGLHALRKRRQESRDRILFGPDSSDSDADSDDSAAEEEALDVQAILEPYSKDQLIGFLCDAALGDPALHALIREAADRDVSHRKVFVHGMPWDATEESLRQVFSFFGAIDACNVVVDKATGRGKGYGFVLFRTRSGAVQALKQPHKQIGNRVAHCQLASTGPTSGGGVPAVQQADTVGRKIYVSNVHAEANPEKLKAFFAKFGEIESGPTGFDLVTGKSRGYATFVYKTQEGARKALQEPYKMFEGHQLHCQWATEPSKVKELASAAAAGLVGAAPQPVLAAVAAAQNLSLYAQNPAYAALLGQNPLLAAAAGFNPAALNPSVLGPAVDGALAGYGGNSSVLGTYGTQATAGLQGLQYGYSSLGRPGASYEGMPSYLW</sequence>
<dbReference type="PROSITE" id="PS50102">
    <property type="entry name" value="RRM"/>
    <property type="match status" value="2"/>
</dbReference>
<accession>A0A843VVE9</accession>
<dbReference type="Proteomes" id="UP000652761">
    <property type="component" value="Unassembled WGS sequence"/>
</dbReference>
<dbReference type="EMBL" id="NMUH01002561">
    <property type="protein sequence ID" value="MQM00749.1"/>
    <property type="molecule type" value="Genomic_DNA"/>
</dbReference>
<feature type="compositionally biased region" description="Basic residues" evidence="3">
    <location>
        <begin position="9"/>
        <end position="22"/>
    </location>
</feature>
<proteinExistence type="predicted"/>
<feature type="domain" description="RRM" evidence="4">
    <location>
        <begin position="121"/>
        <end position="226"/>
    </location>
</feature>
<name>A0A843VVE9_COLES</name>
<dbReference type="PANTHER" id="PTHR48024:SF9">
    <property type="entry name" value="UBP1-ASSOCIATED PROTEINS 1A-RELATED"/>
    <property type="match status" value="1"/>
</dbReference>
<dbReference type="AlphaFoldDB" id="A0A843VVE9"/>
<dbReference type="InterPro" id="IPR012677">
    <property type="entry name" value="Nucleotide-bd_a/b_plait_sf"/>
</dbReference>
<organism evidence="5 6">
    <name type="scientific">Colocasia esculenta</name>
    <name type="common">Wild taro</name>
    <name type="synonym">Arum esculentum</name>
    <dbReference type="NCBI Taxonomy" id="4460"/>
    <lineage>
        <taxon>Eukaryota</taxon>
        <taxon>Viridiplantae</taxon>
        <taxon>Streptophyta</taxon>
        <taxon>Embryophyta</taxon>
        <taxon>Tracheophyta</taxon>
        <taxon>Spermatophyta</taxon>
        <taxon>Magnoliopsida</taxon>
        <taxon>Liliopsida</taxon>
        <taxon>Araceae</taxon>
        <taxon>Aroideae</taxon>
        <taxon>Colocasieae</taxon>
        <taxon>Colocasia</taxon>
    </lineage>
</organism>
<dbReference type="SUPFAM" id="SSF54928">
    <property type="entry name" value="RNA-binding domain, RBD"/>
    <property type="match status" value="2"/>
</dbReference>
<dbReference type="GO" id="GO:0005634">
    <property type="term" value="C:nucleus"/>
    <property type="evidence" value="ECO:0007669"/>
    <property type="project" value="TreeGrafter"/>
</dbReference>
<dbReference type="Gene3D" id="3.30.70.330">
    <property type="match status" value="2"/>
</dbReference>
<dbReference type="InterPro" id="IPR050886">
    <property type="entry name" value="RNA-binding_reg"/>
</dbReference>
<dbReference type="Pfam" id="PF00076">
    <property type="entry name" value="RRM_1"/>
    <property type="match status" value="2"/>
</dbReference>
<feature type="domain" description="RRM" evidence="4">
    <location>
        <begin position="217"/>
        <end position="294"/>
    </location>
</feature>
<feature type="region of interest" description="Disordered" evidence="3">
    <location>
        <begin position="1"/>
        <end position="75"/>
    </location>
</feature>
<keyword evidence="6" id="KW-1185">Reference proteome</keyword>
<comment type="caution">
    <text evidence="5">The sequence shown here is derived from an EMBL/GenBank/DDBJ whole genome shotgun (WGS) entry which is preliminary data.</text>
</comment>
<feature type="compositionally biased region" description="Acidic residues" evidence="3">
    <location>
        <begin position="62"/>
        <end position="75"/>
    </location>
</feature>
<evidence type="ECO:0000256" key="3">
    <source>
        <dbReference type="SAM" id="MobiDB-lite"/>
    </source>
</evidence>
<dbReference type="InterPro" id="IPR035979">
    <property type="entry name" value="RBD_domain_sf"/>
</dbReference>
<dbReference type="InterPro" id="IPR000504">
    <property type="entry name" value="RRM_dom"/>
</dbReference>
<evidence type="ECO:0000313" key="5">
    <source>
        <dbReference type="EMBL" id="MQM00749.1"/>
    </source>
</evidence>
<dbReference type="PANTHER" id="PTHR48024">
    <property type="entry name" value="GEO13361P1-RELATED"/>
    <property type="match status" value="1"/>
</dbReference>
<evidence type="ECO:0000259" key="4">
    <source>
        <dbReference type="PROSITE" id="PS50102"/>
    </source>
</evidence>
<evidence type="ECO:0000313" key="6">
    <source>
        <dbReference type="Proteomes" id="UP000652761"/>
    </source>
</evidence>
<dbReference type="SMART" id="SM00360">
    <property type="entry name" value="RRM"/>
    <property type="match status" value="2"/>
</dbReference>
<keyword evidence="1 2" id="KW-0694">RNA-binding</keyword>
<reference evidence="5" key="1">
    <citation type="submission" date="2017-07" db="EMBL/GenBank/DDBJ databases">
        <title>Taro Niue Genome Assembly and Annotation.</title>
        <authorList>
            <person name="Atibalentja N."/>
            <person name="Keating K."/>
            <person name="Fields C.J."/>
        </authorList>
    </citation>
    <scope>NUCLEOTIDE SEQUENCE</scope>
    <source>
        <strain evidence="5">Niue_2</strain>
        <tissue evidence="5">Leaf</tissue>
    </source>
</reference>
<gene>
    <name evidence="5" type="ORF">Taro_033494</name>
</gene>
<evidence type="ECO:0000256" key="1">
    <source>
        <dbReference type="ARBA" id="ARBA00022884"/>
    </source>
</evidence>